<dbReference type="AlphaFoldDB" id="A0AAD2CN80"/>
<keyword evidence="2" id="KW-0472">Membrane</keyword>
<evidence type="ECO:0000256" key="1">
    <source>
        <dbReference type="SAM" id="MobiDB-lite"/>
    </source>
</evidence>
<keyword evidence="4" id="KW-1185">Reference proteome</keyword>
<organism evidence="3 4">
    <name type="scientific">Cylindrotheca closterium</name>
    <dbReference type="NCBI Taxonomy" id="2856"/>
    <lineage>
        <taxon>Eukaryota</taxon>
        <taxon>Sar</taxon>
        <taxon>Stramenopiles</taxon>
        <taxon>Ochrophyta</taxon>
        <taxon>Bacillariophyta</taxon>
        <taxon>Bacillariophyceae</taxon>
        <taxon>Bacillariophycidae</taxon>
        <taxon>Bacillariales</taxon>
        <taxon>Bacillariaceae</taxon>
        <taxon>Cylindrotheca</taxon>
    </lineage>
</organism>
<feature type="compositionally biased region" description="Basic and acidic residues" evidence="1">
    <location>
        <begin position="257"/>
        <end position="280"/>
    </location>
</feature>
<reference evidence="3" key="1">
    <citation type="submission" date="2023-08" db="EMBL/GenBank/DDBJ databases">
        <authorList>
            <person name="Audoor S."/>
            <person name="Bilcke G."/>
        </authorList>
    </citation>
    <scope>NUCLEOTIDE SEQUENCE</scope>
</reference>
<feature type="region of interest" description="Disordered" evidence="1">
    <location>
        <begin position="192"/>
        <end position="363"/>
    </location>
</feature>
<sequence>MCIYDVYGPCSCPHGRCFTVLAQCFTVSSWVSSFLAVTSCFYMYVRPIPSEGEPEQPKEGFGFLGRQAKLQEPPSFSECVYWDGEESDAYFDSMWKAGKAMGIIAVGVGFIVMCIVMCTCCVAYQLPTFDGLFWTCMFCFAAQCLSFLSWGSDLCDDMECTWAPGSGTNISAAMLWIWAANMVKSFPEALPARGRGQRGANYEDDDEYYEDSPYLDPNGGFDPDYYDYGDEESWQPEQDYDGYDDSTYGGYDENQDYDNRTYDEYGRDDYTQDDYTRGEYGDDTYTQDDYTQSQYGDEQYSQDDYTQDQYGDDYYDGDETYDGSNGDNFYHSDPSDSNARMSAEEREYLGVDSDTRSTMEDLD</sequence>
<name>A0AAD2CN80_9STRA</name>
<evidence type="ECO:0000256" key="2">
    <source>
        <dbReference type="SAM" id="Phobius"/>
    </source>
</evidence>
<accession>A0AAD2CN80</accession>
<keyword evidence="2" id="KW-1133">Transmembrane helix</keyword>
<feature type="compositionally biased region" description="Acidic residues" evidence="1">
    <location>
        <begin position="310"/>
        <end position="321"/>
    </location>
</feature>
<feature type="transmembrane region" description="Helical" evidence="2">
    <location>
        <begin position="132"/>
        <end position="150"/>
    </location>
</feature>
<feature type="compositionally biased region" description="Low complexity" evidence="1">
    <location>
        <begin position="287"/>
        <end position="309"/>
    </location>
</feature>
<feature type="compositionally biased region" description="Basic and acidic residues" evidence="1">
    <location>
        <begin position="342"/>
        <end position="363"/>
    </location>
</feature>
<dbReference type="EMBL" id="CAKOGP040000913">
    <property type="protein sequence ID" value="CAJ1940591.1"/>
    <property type="molecule type" value="Genomic_DNA"/>
</dbReference>
<proteinExistence type="predicted"/>
<feature type="transmembrane region" description="Helical" evidence="2">
    <location>
        <begin position="103"/>
        <end position="126"/>
    </location>
</feature>
<comment type="caution">
    <text evidence="3">The sequence shown here is derived from an EMBL/GenBank/DDBJ whole genome shotgun (WGS) entry which is preliminary data.</text>
</comment>
<feature type="compositionally biased region" description="Acidic residues" evidence="1">
    <location>
        <begin position="224"/>
        <end position="244"/>
    </location>
</feature>
<evidence type="ECO:0000313" key="4">
    <source>
        <dbReference type="Proteomes" id="UP001295423"/>
    </source>
</evidence>
<feature type="transmembrane region" description="Helical" evidence="2">
    <location>
        <begin position="20"/>
        <end position="45"/>
    </location>
</feature>
<evidence type="ECO:0000313" key="3">
    <source>
        <dbReference type="EMBL" id="CAJ1940591.1"/>
    </source>
</evidence>
<keyword evidence="2" id="KW-0812">Transmembrane</keyword>
<gene>
    <name evidence="3" type="ORF">CYCCA115_LOCUS7106</name>
</gene>
<dbReference type="Proteomes" id="UP001295423">
    <property type="component" value="Unassembled WGS sequence"/>
</dbReference>
<protein>
    <submittedName>
        <fullName evidence="3">Uncharacterized protein</fullName>
    </submittedName>
</protein>